<sequence>MHLSGIIGSTNCTKSAGYRIPISFEEKEKIFGEGPSFANEVHINCKFLKQAHAPRGFLLVLYISIGAGKQNNILWGTAIRKEENH</sequence>
<dbReference type="EMBL" id="CAJVCH010249740">
    <property type="protein sequence ID" value="CAG7733479.1"/>
    <property type="molecule type" value="Genomic_DNA"/>
</dbReference>
<evidence type="ECO:0000313" key="1">
    <source>
        <dbReference type="EMBL" id="CAG7733479.1"/>
    </source>
</evidence>
<keyword evidence="2" id="KW-1185">Reference proteome</keyword>
<proteinExistence type="predicted"/>
<comment type="caution">
    <text evidence="1">The sequence shown here is derived from an EMBL/GenBank/DDBJ whole genome shotgun (WGS) entry which is preliminary data.</text>
</comment>
<dbReference type="Proteomes" id="UP000708208">
    <property type="component" value="Unassembled WGS sequence"/>
</dbReference>
<organism evidence="1 2">
    <name type="scientific">Allacma fusca</name>
    <dbReference type="NCBI Taxonomy" id="39272"/>
    <lineage>
        <taxon>Eukaryota</taxon>
        <taxon>Metazoa</taxon>
        <taxon>Ecdysozoa</taxon>
        <taxon>Arthropoda</taxon>
        <taxon>Hexapoda</taxon>
        <taxon>Collembola</taxon>
        <taxon>Symphypleona</taxon>
        <taxon>Sminthuridae</taxon>
        <taxon>Allacma</taxon>
    </lineage>
</organism>
<gene>
    <name evidence="1" type="ORF">AFUS01_LOCUS21922</name>
</gene>
<evidence type="ECO:0000313" key="2">
    <source>
        <dbReference type="Proteomes" id="UP000708208"/>
    </source>
</evidence>
<name>A0A8J2KD79_9HEXA</name>
<dbReference type="AlphaFoldDB" id="A0A8J2KD79"/>
<protein>
    <submittedName>
        <fullName evidence="1">Uncharacterized protein</fullName>
    </submittedName>
</protein>
<accession>A0A8J2KD79</accession>
<reference evidence="1" key="1">
    <citation type="submission" date="2021-06" db="EMBL/GenBank/DDBJ databases">
        <authorList>
            <person name="Hodson N. C."/>
            <person name="Mongue J. A."/>
            <person name="Jaron S. K."/>
        </authorList>
    </citation>
    <scope>NUCLEOTIDE SEQUENCE</scope>
</reference>